<comment type="similarity">
    <text evidence="1">Belongs to the NipSnap family.</text>
</comment>
<name>A0A849IAX8_9HYPH</name>
<evidence type="ECO:0000313" key="4">
    <source>
        <dbReference type="Proteomes" id="UP000564885"/>
    </source>
</evidence>
<dbReference type="Pfam" id="PF07978">
    <property type="entry name" value="NIPSNAP"/>
    <property type="match status" value="1"/>
</dbReference>
<reference evidence="3 4" key="1">
    <citation type="submission" date="2020-04" db="EMBL/GenBank/DDBJ databases">
        <title>Enterovirga sp. isolate from soil.</title>
        <authorList>
            <person name="Chea S."/>
            <person name="Kim D.-U."/>
        </authorList>
    </citation>
    <scope>NUCLEOTIDE SEQUENCE [LARGE SCALE GENOMIC DNA]</scope>
    <source>
        <strain evidence="3 4">DB1703</strain>
    </source>
</reference>
<proteinExistence type="inferred from homology"/>
<evidence type="ECO:0000313" key="3">
    <source>
        <dbReference type="EMBL" id="NNM74558.1"/>
    </source>
</evidence>
<sequence length="104" mass="12124">MIYEERDYRIRPGKLAQFVATYGRYGLPLQKKHLGTFVAYFTTEIGELNHVVALWAYESLGDREARRKAMLADPEWQAYLDRVTDLIDIQTTRILNPVSYSPLQ</sequence>
<comment type="caution">
    <text evidence="3">The sequence shown here is derived from an EMBL/GenBank/DDBJ whole genome shotgun (WGS) entry which is preliminary data.</text>
</comment>
<dbReference type="InterPro" id="IPR051557">
    <property type="entry name" value="NipSnap_domain"/>
</dbReference>
<dbReference type="InterPro" id="IPR011008">
    <property type="entry name" value="Dimeric_a/b-barrel"/>
</dbReference>
<dbReference type="AlphaFoldDB" id="A0A849IAX8"/>
<feature type="domain" description="NIPSNAP" evidence="2">
    <location>
        <begin position="3"/>
        <end position="102"/>
    </location>
</feature>
<gene>
    <name evidence="3" type="ORF">HJG44_19550</name>
</gene>
<dbReference type="EMBL" id="JABEPP010000006">
    <property type="protein sequence ID" value="NNM74558.1"/>
    <property type="molecule type" value="Genomic_DNA"/>
</dbReference>
<dbReference type="RefSeq" id="WP_171220029.1">
    <property type="nucleotide sequence ID" value="NZ_JABEPP010000006.1"/>
</dbReference>
<evidence type="ECO:0000259" key="2">
    <source>
        <dbReference type="Pfam" id="PF07978"/>
    </source>
</evidence>
<protein>
    <submittedName>
        <fullName evidence="3">NIPSNAP family protein</fullName>
    </submittedName>
</protein>
<dbReference type="SUPFAM" id="SSF54909">
    <property type="entry name" value="Dimeric alpha+beta barrel"/>
    <property type="match status" value="1"/>
</dbReference>
<accession>A0A849IAX8</accession>
<dbReference type="Proteomes" id="UP000564885">
    <property type="component" value="Unassembled WGS sequence"/>
</dbReference>
<dbReference type="Gene3D" id="3.30.70.100">
    <property type="match status" value="1"/>
</dbReference>
<evidence type="ECO:0000256" key="1">
    <source>
        <dbReference type="ARBA" id="ARBA00005291"/>
    </source>
</evidence>
<keyword evidence="4" id="KW-1185">Reference proteome</keyword>
<organism evidence="3 4">
    <name type="scientific">Enterovirga aerilata</name>
    <dbReference type="NCBI Taxonomy" id="2730920"/>
    <lineage>
        <taxon>Bacteria</taxon>
        <taxon>Pseudomonadati</taxon>
        <taxon>Pseudomonadota</taxon>
        <taxon>Alphaproteobacteria</taxon>
        <taxon>Hyphomicrobiales</taxon>
        <taxon>Methylobacteriaceae</taxon>
        <taxon>Enterovirga</taxon>
    </lineage>
</organism>
<dbReference type="PANTHER" id="PTHR21017">
    <property type="entry name" value="NIPSNAP-RELATED"/>
    <property type="match status" value="1"/>
</dbReference>
<dbReference type="PANTHER" id="PTHR21017:SF17">
    <property type="entry name" value="PROTEIN NIPSNAP"/>
    <property type="match status" value="1"/>
</dbReference>
<dbReference type="InterPro" id="IPR012577">
    <property type="entry name" value="NIPSNAP"/>
</dbReference>